<dbReference type="CDD" id="cd03138">
    <property type="entry name" value="GATase1_AraC_2"/>
    <property type="match status" value="1"/>
</dbReference>
<keyword evidence="1" id="KW-0805">Transcription regulation</keyword>
<dbReference type="Gene3D" id="3.40.50.880">
    <property type="match status" value="1"/>
</dbReference>
<evidence type="ECO:0000313" key="4">
    <source>
        <dbReference type="EMBL" id="QDZ93329.2"/>
    </source>
</evidence>
<dbReference type="PANTHER" id="PTHR43130">
    <property type="entry name" value="ARAC-FAMILY TRANSCRIPTIONAL REGULATOR"/>
    <property type="match status" value="1"/>
</dbReference>
<organism evidence="4 5">
    <name type="scientific">Shewanella decolorationis</name>
    <dbReference type="NCBI Taxonomy" id="256839"/>
    <lineage>
        <taxon>Bacteria</taxon>
        <taxon>Pseudomonadati</taxon>
        <taxon>Pseudomonadota</taxon>
        <taxon>Gammaproteobacteria</taxon>
        <taxon>Alteromonadales</taxon>
        <taxon>Shewanellaceae</taxon>
        <taxon>Shewanella</taxon>
    </lineage>
</organism>
<sequence length="337" mass="37515">MTSMVLKLTNFAEPSPLKVAILAIPGCLTSAVFGLEEMLLVANKLMLADENKSLSSSSFAVTRLSLEEMNLEACYQLVIIPPSIETELYFNAAPLLRLWLQQQHARGAILCSACAGAFVLAAAGLLDGRKATTHWGLVEKFETQYPQVKLEIEKIMVNEGDIITAAGMMSWLDLGLELVAQFCHVKVMRQLGKYLVIDTGGREQRYYQQFLPKRDHGDTVILNLQNRLQTDYGQPMSVAVWAQQCCMGERTFLRRFVKATGHKPNEYLQKLRIQKACDLLENSSLSFETIAHQVGYEDVSACRKAFTRITGLTPSAFRQRFSALTPAPTPADDSSIN</sequence>
<dbReference type="InterPro" id="IPR009057">
    <property type="entry name" value="Homeodomain-like_sf"/>
</dbReference>
<evidence type="ECO:0000313" key="5">
    <source>
        <dbReference type="Proteomes" id="UP000321124"/>
    </source>
</evidence>
<dbReference type="KEGG" id="sdeo:D0436_20860"/>
<dbReference type="EMBL" id="CP031775">
    <property type="protein sequence ID" value="QDZ93329.2"/>
    <property type="molecule type" value="Genomic_DNA"/>
</dbReference>
<gene>
    <name evidence="4" type="ORF">D0436_20860</name>
</gene>
<name>A0A5B8R7D8_9GAMM</name>
<evidence type="ECO:0000259" key="3">
    <source>
        <dbReference type="PROSITE" id="PS01124"/>
    </source>
</evidence>
<dbReference type="SMART" id="SM00342">
    <property type="entry name" value="HTH_ARAC"/>
    <property type="match status" value="1"/>
</dbReference>
<dbReference type="Pfam" id="PF01965">
    <property type="entry name" value="DJ-1_PfpI"/>
    <property type="match status" value="1"/>
</dbReference>
<accession>A0A5B8R7D8</accession>
<dbReference type="GO" id="GO:0043565">
    <property type="term" value="F:sequence-specific DNA binding"/>
    <property type="evidence" value="ECO:0007669"/>
    <property type="project" value="InterPro"/>
</dbReference>
<dbReference type="SUPFAM" id="SSF52317">
    <property type="entry name" value="Class I glutamine amidotransferase-like"/>
    <property type="match status" value="1"/>
</dbReference>
<dbReference type="Gene3D" id="1.10.10.60">
    <property type="entry name" value="Homeodomain-like"/>
    <property type="match status" value="2"/>
</dbReference>
<reference evidence="4 5" key="1">
    <citation type="journal article" date="2019" name="Ecotoxicol. Environ. Saf.">
        <title>Microbial characterization of heavy metal resistant bacterial strains isolated from an electroplating wastewater treatment plant.</title>
        <authorList>
            <person name="Cai X."/>
            <person name="Zheng X."/>
            <person name="Zhang D."/>
            <person name="Iqbal W."/>
            <person name="Liu C."/>
            <person name="Yang B."/>
            <person name="Zhao X."/>
            <person name="Lu X."/>
            <person name="Mao Y."/>
        </authorList>
    </citation>
    <scope>NUCLEOTIDE SEQUENCE [LARGE SCALE GENOMIC DNA]</scope>
    <source>
        <strain evidence="4 5">Ni1-3</strain>
    </source>
</reference>
<dbReference type="Proteomes" id="UP000321124">
    <property type="component" value="Chromosome"/>
</dbReference>
<dbReference type="PROSITE" id="PS01124">
    <property type="entry name" value="HTH_ARAC_FAMILY_2"/>
    <property type="match status" value="1"/>
</dbReference>
<evidence type="ECO:0000256" key="2">
    <source>
        <dbReference type="ARBA" id="ARBA00023163"/>
    </source>
</evidence>
<dbReference type="GO" id="GO:0003700">
    <property type="term" value="F:DNA-binding transcription factor activity"/>
    <property type="evidence" value="ECO:0007669"/>
    <property type="project" value="InterPro"/>
</dbReference>
<evidence type="ECO:0000256" key="1">
    <source>
        <dbReference type="ARBA" id="ARBA00023015"/>
    </source>
</evidence>
<keyword evidence="2" id="KW-0804">Transcription</keyword>
<dbReference type="InterPro" id="IPR029062">
    <property type="entry name" value="Class_I_gatase-like"/>
</dbReference>
<dbReference type="InterPro" id="IPR052158">
    <property type="entry name" value="INH-QAR"/>
</dbReference>
<dbReference type="InterPro" id="IPR002818">
    <property type="entry name" value="DJ-1/PfpI"/>
</dbReference>
<dbReference type="SUPFAM" id="SSF46689">
    <property type="entry name" value="Homeodomain-like"/>
    <property type="match status" value="2"/>
</dbReference>
<proteinExistence type="predicted"/>
<dbReference type="PANTHER" id="PTHR43130:SF3">
    <property type="entry name" value="HTH-TYPE TRANSCRIPTIONAL REGULATOR RV1931C"/>
    <property type="match status" value="1"/>
</dbReference>
<dbReference type="AlphaFoldDB" id="A0A5B8R7D8"/>
<feature type="domain" description="HTH araC/xylS-type" evidence="3">
    <location>
        <begin position="222"/>
        <end position="320"/>
    </location>
</feature>
<protein>
    <submittedName>
        <fullName evidence="4">Helix-turn-helix domain-containing protein</fullName>
    </submittedName>
</protein>
<dbReference type="Pfam" id="PF12833">
    <property type="entry name" value="HTH_18"/>
    <property type="match status" value="1"/>
</dbReference>
<dbReference type="InterPro" id="IPR018060">
    <property type="entry name" value="HTH_AraC"/>
</dbReference>